<organism evidence="1 2">
    <name type="scientific">Plectus sambesii</name>
    <dbReference type="NCBI Taxonomy" id="2011161"/>
    <lineage>
        <taxon>Eukaryota</taxon>
        <taxon>Metazoa</taxon>
        <taxon>Ecdysozoa</taxon>
        <taxon>Nematoda</taxon>
        <taxon>Chromadorea</taxon>
        <taxon>Plectida</taxon>
        <taxon>Plectina</taxon>
        <taxon>Plectoidea</taxon>
        <taxon>Plectidae</taxon>
        <taxon>Plectus</taxon>
    </lineage>
</organism>
<evidence type="ECO:0000313" key="2">
    <source>
        <dbReference type="WBParaSite" id="PSAMB.scaffold787size41389.g8691.t1"/>
    </source>
</evidence>
<dbReference type="WBParaSite" id="PSAMB.scaffold787size41389.g8691.t1">
    <property type="protein sequence ID" value="PSAMB.scaffold787size41389.g8691.t1"/>
    <property type="gene ID" value="PSAMB.scaffold787size41389.g8691"/>
</dbReference>
<protein>
    <submittedName>
        <fullName evidence="2">Uncharacterized protein</fullName>
    </submittedName>
</protein>
<dbReference type="Proteomes" id="UP000887566">
    <property type="component" value="Unplaced"/>
</dbReference>
<keyword evidence="1" id="KW-1185">Reference proteome</keyword>
<sequence length="179" mass="20801">MHFLPPSPTDLLCIRFAATPLFRPPTFATQLIQAQKLPAMSVRTDELLRLLIDIQCRCSHRFRRWNSTSHVDCCRVDSFLFARLISVDSEKNDSMDDEVERRFDETYMQRQRESEWNAASDVTVVNYTDSLDSLQECDASSIFYDANNCTQKMLHSAHSSDSLDNTFNAMYRSSHSRHY</sequence>
<proteinExistence type="predicted"/>
<name>A0A914XFW7_9BILA</name>
<dbReference type="AlphaFoldDB" id="A0A914XFW7"/>
<evidence type="ECO:0000313" key="1">
    <source>
        <dbReference type="Proteomes" id="UP000887566"/>
    </source>
</evidence>
<accession>A0A914XFW7</accession>
<reference evidence="2" key="1">
    <citation type="submission" date="2022-11" db="UniProtKB">
        <authorList>
            <consortium name="WormBaseParasite"/>
        </authorList>
    </citation>
    <scope>IDENTIFICATION</scope>
</reference>